<organism evidence="2 3">
    <name type="scientific">Gracilimonas sediminicola</name>
    <dbReference type="NCBI Taxonomy" id="2952158"/>
    <lineage>
        <taxon>Bacteria</taxon>
        <taxon>Pseudomonadati</taxon>
        <taxon>Balneolota</taxon>
        <taxon>Balneolia</taxon>
        <taxon>Balneolales</taxon>
        <taxon>Balneolaceae</taxon>
        <taxon>Gracilimonas</taxon>
    </lineage>
</organism>
<dbReference type="Pfam" id="PF13181">
    <property type="entry name" value="TPR_8"/>
    <property type="match status" value="1"/>
</dbReference>
<dbReference type="SUPFAM" id="SSF81901">
    <property type="entry name" value="HCP-like"/>
    <property type="match status" value="1"/>
</dbReference>
<dbReference type="SUPFAM" id="SSF48452">
    <property type="entry name" value="TPR-like"/>
    <property type="match status" value="2"/>
</dbReference>
<keyword evidence="1" id="KW-0175">Coiled coil</keyword>
<keyword evidence="3" id="KW-1185">Reference proteome</keyword>
<evidence type="ECO:0000256" key="1">
    <source>
        <dbReference type="SAM" id="Coils"/>
    </source>
</evidence>
<name>A0A9X2RG98_9BACT</name>
<sequence>MMMRRLLFISFVLILLTGCKTSFQSKWKNFNAYYNTYYNAQKSYQSGLQKNLDQQREYNPLQPIRIHPKPVNAGASDFDKAIQKGADVLRRYEETKWVDDAIGLIGKSYYFRQEYFSADQKFKELFVTTENPDMQQKSILWQGRVLLDMELYNEGIAFLSEQLTLLEGEWNEGYRAEAKALLAQHHVKMENWQVAANVLSEALPNLEKKEYREKGYFLLGQVYERLGNPEAAFDAYNKVQNHYVEYRIQYLSQRKKAEVARALGRNEVAFQIFDDMVRDDKNLEYKAELDFELARTEHERNNYKRAEKLYNNVLHNNLRQPTPDIAARAYYGLAEIYRFSYDNFEEAAAYYDSAAQKNVAAEKLPEDFQAKELAESFGNYARFKSEIALQDSLLRLGRLSPEAFDSVLVELRKKKIAELERLKEQQEQQQNQLVTVNRNEDESDATNNMSNGFLNSNNPVVQENVRQQFYAIWGDRPLADNWRVESMIDYSAISNEADGAVAGSGAASNQQQVNVKIDLSAIPFTPQEQDSVQELIASYQYQLGNLFFLSLNSPDSATYYFQKAIENPSKVNINTVSLYSLSELYSIQENEDEARYYARRLIEEYPETEYARRVSEKFGIPLTLGEKENTKSPFEVYNEINSEDSLSHLEKASRLKQLSLNNSTHRIAPKALYEAIQSYMMAGKDNPDYRSKISDWVERNDVWEQKRAAFQMEKDSAEATLNDTTITEDMRQDLQSLVDSSLTKPVFTESFPYEGAMWDSARTAADTFLEIFTDSDYVGKVNRIKEELAVPVVKEEIQPAEQPEIIAEEETSPAEGYTSCESIGAELTVRGGMQSFLSNLTIPKDIEVNELTYLFRVNRRGVVDEFTLETENAPAELVSAFEQGIESGLSFEPVMSEGQAVSVECKVTFPVNN</sequence>
<proteinExistence type="predicted"/>
<dbReference type="AlphaFoldDB" id="A0A9X2RG98"/>
<dbReference type="PROSITE" id="PS51257">
    <property type="entry name" value="PROKAR_LIPOPROTEIN"/>
    <property type="match status" value="1"/>
</dbReference>
<comment type="caution">
    <text evidence="2">The sequence shown here is derived from an EMBL/GenBank/DDBJ whole genome shotgun (WGS) entry which is preliminary data.</text>
</comment>
<protein>
    <submittedName>
        <fullName evidence="2">Tetratricopeptide repeat protein</fullName>
    </submittedName>
</protein>
<evidence type="ECO:0000313" key="3">
    <source>
        <dbReference type="Proteomes" id="UP001139125"/>
    </source>
</evidence>
<feature type="coiled-coil region" evidence="1">
    <location>
        <begin position="408"/>
        <end position="439"/>
    </location>
</feature>
<gene>
    <name evidence="2" type="ORF">NM125_11710</name>
</gene>
<dbReference type="InterPro" id="IPR011990">
    <property type="entry name" value="TPR-like_helical_dom_sf"/>
</dbReference>
<reference evidence="2" key="1">
    <citation type="submission" date="2022-06" db="EMBL/GenBank/DDBJ databases">
        <title>Gracilimonas sp. CAU 1638 isolated from sea sediment.</title>
        <authorList>
            <person name="Kim W."/>
        </authorList>
    </citation>
    <scope>NUCLEOTIDE SEQUENCE</scope>
    <source>
        <strain evidence="2">CAU 1638</strain>
    </source>
</reference>
<dbReference type="InterPro" id="IPR019734">
    <property type="entry name" value="TPR_rpt"/>
</dbReference>
<dbReference type="Gene3D" id="1.25.40.10">
    <property type="entry name" value="Tetratricopeptide repeat domain"/>
    <property type="match status" value="4"/>
</dbReference>
<evidence type="ECO:0000313" key="2">
    <source>
        <dbReference type="EMBL" id="MCP9292242.1"/>
    </source>
</evidence>
<dbReference type="Proteomes" id="UP001139125">
    <property type="component" value="Unassembled WGS sequence"/>
</dbReference>
<dbReference type="Pfam" id="PF13432">
    <property type="entry name" value="TPR_16"/>
    <property type="match status" value="1"/>
</dbReference>
<dbReference type="RefSeq" id="WP_255135121.1">
    <property type="nucleotide sequence ID" value="NZ_JANDBC010000002.1"/>
</dbReference>
<dbReference type="EMBL" id="JANDBC010000002">
    <property type="protein sequence ID" value="MCP9292242.1"/>
    <property type="molecule type" value="Genomic_DNA"/>
</dbReference>
<dbReference type="SMART" id="SM00028">
    <property type="entry name" value="TPR"/>
    <property type="match status" value="5"/>
</dbReference>
<accession>A0A9X2RG98</accession>